<sequence>MPSSLLTLDPFDLKSGLDDFESSFVPQAKGQHLVVAISDARPTRTQWTLVNQSSSTWEPAYIMAMAVAGATHWDLHGIPKVFVVRTYLRYLVSLWPYVPEQICIKRQDKL</sequence>
<evidence type="ECO:0000313" key="1">
    <source>
        <dbReference type="EMBL" id="KAK7320773.1"/>
    </source>
</evidence>
<reference evidence="1 2" key="1">
    <citation type="submission" date="2024-01" db="EMBL/GenBank/DDBJ databases">
        <title>The genomes of 5 underutilized Papilionoideae crops provide insights into root nodulation and disease resistanc.</title>
        <authorList>
            <person name="Jiang F."/>
        </authorList>
    </citation>
    <scope>NUCLEOTIDE SEQUENCE [LARGE SCALE GENOMIC DNA]</scope>
    <source>
        <strain evidence="1">LVBAO_FW01</strain>
        <tissue evidence="1">Leaves</tissue>
    </source>
</reference>
<accession>A0AAN9KR79</accession>
<dbReference type="EMBL" id="JAYMYQ010000007">
    <property type="protein sequence ID" value="KAK7320773.1"/>
    <property type="molecule type" value="Genomic_DNA"/>
</dbReference>
<comment type="caution">
    <text evidence="1">The sequence shown here is derived from an EMBL/GenBank/DDBJ whole genome shotgun (WGS) entry which is preliminary data.</text>
</comment>
<dbReference type="Proteomes" id="UP001367508">
    <property type="component" value="Unassembled WGS sequence"/>
</dbReference>
<keyword evidence="2" id="KW-1185">Reference proteome</keyword>
<dbReference type="AlphaFoldDB" id="A0AAN9KR79"/>
<evidence type="ECO:0000313" key="2">
    <source>
        <dbReference type="Proteomes" id="UP001367508"/>
    </source>
</evidence>
<gene>
    <name evidence="1" type="ORF">VNO77_30557</name>
</gene>
<name>A0AAN9KR79_CANGL</name>
<protein>
    <submittedName>
        <fullName evidence="1">Uncharacterized protein</fullName>
    </submittedName>
</protein>
<proteinExistence type="predicted"/>
<organism evidence="1 2">
    <name type="scientific">Canavalia gladiata</name>
    <name type="common">Sword bean</name>
    <name type="synonym">Dolichos gladiatus</name>
    <dbReference type="NCBI Taxonomy" id="3824"/>
    <lineage>
        <taxon>Eukaryota</taxon>
        <taxon>Viridiplantae</taxon>
        <taxon>Streptophyta</taxon>
        <taxon>Embryophyta</taxon>
        <taxon>Tracheophyta</taxon>
        <taxon>Spermatophyta</taxon>
        <taxon>Magnoliopsida</taxon>
        <taxon>eudicotyledons</taxon>
        <taxon>Gunneridae</taxon>
        <taxon>Pentapetalae</taxon>
        <taxon>rosids</taxon>
        <taxon>fabids</taxon>
        <taxon>Fabales</taxon>
        <taxon>Fabaceae</taxon>
        <taxon>Papilionoideae</taxon>
        <taxon>50 kb inversion clade</taxon>
        <taxon>NPAAA clade</taxon>
        <taxon>indigoferoid/millettioid clade</taxon>
        <taxon>Phaseoleae</taxon>
        <taxon>Canavalia</taxon>
    </lineage>
</organism>